<feature type="transmembrane region" description="Helical" evidence="9">
    <location>
        <begin position="65"/>
        <end position="85"/>
    </location>
</feature>
<feature type="transmembrane region" description="Helical" evidence="9">
    <location>
        <begin position="357"/>
        <end position="378"/>
    </location>
</feature>
<dbReference type="Gene3D" id="1.20.1420.30">
    <property type="entry name" value="NCX, central ion-binding region"/>
    <property type="match status" value="2"/>
</dbReference>
<dbReference type="GO" id="GO:0012505">
    <property type="term" value="C:endomembrane system"/>
    <property type="evidence" value="ECO:0007669"/>
    <property type="project" value="UniProtKB-SubCell"/>
</dbReference>
<keyword evidence="5" id="KW-0106">Calcium</keyword>
<keyword evidence="6 9" id="KW-1133">Transmembrane helix</keyword>
<dbReference type="PANTHER" id="PTHR31503">
    <property type="entry name" value="VACUOLAR CALCIUM ION TRANSPORTER"/>
    <property type="match status" value="1"/>
</dbReference>
<keyword evidence="12" id="KW-1185">Reference proteome</keyword>
<keyword evidence="4 9" id="KW-0812">Transmembrane</keyword>
<dbReference type="InterPro" id="IPR004837">
    <property type="entry name" value="NaCa_Exmemb"/>
</dbReference>
<dbReference type="GO" id="GO:0015369">
    <property type="term" value="F:calcium:proton antiporter activity"/>
    <property type="evidence" value="ECO:0007669"/>
    <property type="project" value="InterPro"/>
</dbReference>
<feature type="transmembrane region" description="Helical" evidence="9">
    <location>
        <begin position="38"/>
        <end position="58"/>
    </location>
</feature>
<evidence type="ECO:0000256" key="1">
    <source>
        <dbReference type="ARBA" id="ARBA00004127"/>
    </source>
</evidence>
<feature type="transmembrane region" description="Helical" evidence="9">
    <location>
        <begin position="636"/>
        <end position="657"/>
    </location>
</feature>
<accession>A0A3R6VSY9</accession>
<feature type="transmembrane region" description="Helical" evidence="9">
    <location>
        <begin position="821"/>
        <end position="839"/>
    </location>
</feature>
<dbReference type="AlphaFoldDB" id="A0A3R6VSY9"/>
<dbReference type="InterPro" id="IPR044880">
    <property type="entry name" value="NCX_ion-bd_dom_sf"/>
</dbReference>
<feature type="transmembrane region" description="Helical" evidence="9">
    <location>
        <begin position="725"/>
        <end position="743"/>
    </location>
</feature>
<evidence type="ECO:0000256" key="7">
    <source>
        <dbReference type="ARBA" id="ARBA00023065"/>
    </source>
</evidence>
<evidence type="ECO:0000256" key="2">
    <source>
        <dbReference type="ARBA" id="ARBA00022448"/>
    </source>
</evidence>
<feature type="domain" description="Sodium/calcium exchanger membrane region" evidence="10">
    <location>
        <begin position="691"/>
        <end position="833"/>
    </location>
</feature>
<feature type="transmembrane region" description="Helical" evidence="9">
    <location>
        <begin position="686"/>
        <end position="705"/>
    </location>
</feature>
<evidence type="ECO:0000313" key="12">
    <source>
        <dbReference type="Proteomes" id="UP000285060"/>
    </source>
</evidence>
<feature type="transmembrane region" description="Helical" evidence="9">
    <location>
        <begin position="501"/>
        <end position="521"/>
    </location>
</feature>
<dbReference type="GO" id="GO:0005774">
    <property type="term" value="C:vacuolar membrane"/>
    <property type="evidence" value="ECO:0007669"/>
    <property type="project" value="UniProtKB-ARBA"/>
</dbReference>
<feature type="domain" description="Sodium/calcium exchanger membrane region" evidence="10">
    <location>
        <begin position="503"/>
        <end position="659"/>
    </location>
</feature>
<dbReference type="EMBL" id="QUSY01000037">
    <property type="protein sequence ID" value="RHY34248.1"/>
    <property type="molecule type" value="Genomic_DNA"/>
</dbReference>
<dbReference type="Pfam" id="PF01699">
    <property type="entry name" value="Na_Ca_ex"/>
    <property type="match status" value="4"/>
</dbReference>
<dbReference type="VEuPathDB" id="FungiDB:H310_00985"/>
<keyword evidence="7" id="KW-0406">Ion transport</keyword>
<dbReference type="InterPro" id="IPR004798">
    <property type="entry name" value="CAX-like"/>
</dbReference>
<feature type="transmembrane region" description="Helical" evidence="9">
    <location>
        <begin position="257"/>
        <end position="279"/>
    </location>
</feature>
<feature type="transmembrane region" description="Helical" evidence="9">
    <location>
        <begin position="133"/>
        <end position="154"/>
    </location>
</feature>
<evidence type="ECO:0000256" key="6">
    <source>
        <dbReference type="ARBA" id="ARBA00022989"/>
    </source>
</evidence>
<evidence type="ECO:0000256" key="4">
    <source>
        <dbReference type="ARBA" id="ARBA00022692"/>
    </source>
</evidence>
<feature type="transmembrane region" description="Helical" evidence="9">
    <location>
        <begin position="566"/>
        <end position="587"/>
    </location>
</feature>
<name>A0A3R6VSY9_9STRA</name>
<dbReference type="NCBIfam" id="TIGR00378">
    <property type="entry name" value="cax"/>
    <property type="match status" value="2"/>
</dbReference>
<feature type="domain" description="Sodium/calcium exchanger membrane region" evidence="10">
    <location>
        <begin position="69"/>
        <end position="224"/>
    </location>
</feature>
<feature type="domain" description="Sodium/calcium exchanger membrane region" evidence="10">
    <location>
        <begin position="260"/>
        <end position="394"/>
    </location>
</feature>
<keyword evidence="3" id="KW-0109">Calcium transport</keyword>
<evidence type="ECO:0000259" key="10">
    <source>
        <dbReference type="Pfam" id="PF01699"/>
    </source>
</evidence>
<feature type="transmembrane region" description="Helical" evidence="9">
    <location>
        <begin position="100"/>
        <end position="121"/>
    </location>
</feature>
<evidence type="ECO:0000256" key="3">
    <source>
        <dbReference type="ARBA" id="ARBA00022568"/>
    </source>
</evidence>
<evidence type="ECO:0000313" key="11">
    <source>
        <dbReference type="EMBL" id="RHY34248.1"/>
    </source>
</evidence>
<feature type="transmembrane region" description="Helical" evidence="9">
    <location>
        <begin position="755"/>
        <end position="782"/>
    </location>
</feature>
<dbReference type="InterPro" id="IPR004713">
    <property type="entry name" value="CaH_exchang"/>
</dbReference>
<feature type="transmembrane region" description="Helical" evidence="9">
    <location>
        <begin position="533"/>
        <end position="554"/>
    </location>
</feature>
<feature type="transmembrane region" description="Helical" evidence="9">
    <location>
        <begin position="324"/>
        <end position="351"/>
    </location>
</feature>
<feature type="transmembrane region" description="Helical" evidence="9">
    <location>
        <begin position="788"/>
        <end position="809"/>
    </location>
</feature>
<comment type="caution">
    <text evidence="11">The sequence shown here is derived from an EMBL/GenBank/DDBJ whole genome shotgun (WGS) entry which is preliminary data.</text>
</comment>
<evidence type="ECO:0000256" key="5">
    <source>
        <dbReference type="ARBA" id="ARBA00022837"/>
    </source>
</evidence>
<dbReference type="PANTHER" id="PTHR31503:SF22">
    <property type="entry name" value="VACUOLAR CALCIUM ION TRANSPORTER"/>
    <property type="match status" value="1"/>
</dbReference>
<feature type="transmembrane region" description="Helical" evidence="9">
    <location>
        <begin position="166"/>
        <end position="186"/>
    </location>
</feature>
<sequence length="841" mass="90251">MLLTKAKEDLRTSKETTPLIRGDVNGSPPPPPTPAHTLYFVATDSYINLLLLFLPFAIYSSYAEWGDTIVFVFNFASMIPLAKIIGDATEEVAFHTGDTIGGLVNATFGNAVEVIIAIFALRDGQIAVVQGSLLGSILSNLLLVLGCCFVAGGVTQSVSKFNETNASANSSLLMVSAFAMLVPSYYKHTTYEEKPETKAIVLGLSHIAAIFLLLMYIQLLYFQMKTHAHLFDSSENDLTADDEGIDDDTPDHTNMTLSSSVIVLGLATVLVSILSEYLVGSIDGFVASAHVSKSFVGIIVLPIVGNAVEHLTAVRVALKHKMELAMGVAVGSATQISLFVVPVTVLAGWIMDKPMTLAFPTFEAVTYVSAVVIVYAIIVDGKSHWLEGSMLLTLVRGGTTRTLTSDTMAAKTKEAQKFLRETSHITPASQDLEDPTRSETAATEAELATVQIDQLASAATTSKHPSQSRIIWNLMTGSYVNLFLLLMPVAAWSYVDKWGDIPIFVLNFLAMVPLANILGEATEALAEHCGDTIGGLVNATFGNAVEVIIAVFALKKGEIALVQSSLLGSMLSNLLLVLGCCFIAAHVGGASEASFSGRAAATNMSLLFVTSFAMLVPTYYHYSNFASSTTKREEEVLVMSRVSAIFLIAMYLQLLVFQLRTHRRRPSDDTTATDDGPSEENHEPQLSFWSSLIVLALSTGLVSLFSEFLVASVDGFTESANISRSFVGIILLPIVGNAVEHVTAIKVALKNNMELALGVAVGSATQISLFVVPFCVVAGWVMGQPMTLAFPTFDAVTYVISIVIVYAIVSNGTSNWLEGSMLLTLYCLIAVALIEMELIDD</sequence>
<dbReference type="GO" id="GO:0006874">
    <property type="term" value="P:intracellular calcium ion homeostasis"/>
    <property type="evidence" value="ECO:0007669"/>
    <property type="project" value="TreeGrafter"/>
</dbReference>
<feature type="transmembrane region" description="Helical" evidence="9">
    <location>
        <begin position="470"/>
        <end position="495"/>
    </location>
</feature>
<dbReference type="Proteomes" id="UP000285060">
    <property type="component" value="Unassembled WGS sequence"/>
</dbReference>
<keyword evidence="2" id="KW-0813">Transport</keyword>
<feature type="transmembrane region" description="Helical" evidence="9">
    <location>
        <begin position="198"/>
        <end position="221"/>
    </location>
</feature>
<dbReference type="VEuPathDB" id="FungiDB:H310_00984"/>
<comment type="subcellular location">
    <subcellularLocation>
        <location evidence="1">Endomembrane system</location>
        <topology evidence="1">Multi-pass membrane protein</topology>
    </subcellularLocation>
</comment>
<gene>
    <name evidence="11" type="ORF">DYB32_001070</name>
</gene>
<protein>
    <recommendedName>
        <fullName evidence="10">Sodium/calcium exchanger membrane region domain-containing protein</fullName>
    </recommendedName>
</protein>
<evidence type="ECO:0000256" key="8">
    <source>
        <dbReference type="ARBA" id="ARBA00023136"/>
    </source>
</evidence>
<keyword evidence="8 9" id="KW-0472">Membrane</keyword>
<organism evidence="11 12">
    <name type="scientific">Aphanomyces invadans</name>
    <dbReference type="NCBI Taxonomy" id="157072"/>
    <lineage>
        <taxon>Eukaryota</taxon>
        <taxon>Sar</taxon>
        <taxon>Stramenopiles</taxon>
        <taxon>Oomycota</taxon>
        <taxon>Saprolegniomycetes</taxon>
        <taxon>Saprolegniales</taxon>
        <taxon>Verrucalvaceae</taxon>
        <taxon>Aphanomyces</taxon>
    </lineage>
</organism>
<evidence type="ECO:0000256" key="9">
    <source>
        <dbReference type="SAM" id="Phobius"/>
    </source>
</evidence>
<reference evidence="11 12" key="1">
    <citation type="submission" date="2018-08" db="EMBL/GenBank/DDBJ databases">
        <title>Aphanomyces genome sequencing and annotation.</title>
        <authorList>
            <person name="Minardi D."/>
            <person name="Oidtmann B."/>
            <person name="Van Der Giezen M."/>
            <person name="Studholme D.J."/>
        </authorList>
    </citation>
    <scope>NUCLEOTIDE SEQUENCE [LARGE SCALE GENOMIC DNA]</scope>
    <source>
        <strain evidence="11 12">NJM0002</strain>
    </source>
</reference>
<feature type="transmembrane region" description="Helical" evidence="9">
    <location>
        <begin position="599"/>
        <end position="616"/>
    </location>
</feature>
<proteinExistence type="predicted"/>
<dbReference type="NCBIfam" id="TIGR00846">
    <property type="entry name" value="caca2"/>
    <property type="match status" value="2"/>
</dbReference>